<evidence type="ECO:0000313" key="1">
    <source>
        <dbReference type="EMBL" id="KKO45463.1"/>
    </source>
</evidence>
<dbReference type="EMBL" id="LAHO01000009">
    <property type="protein sequence ID" value="KKO45463.1"/>
    <property type="molecule type" value="Genomic_DNA"/>
</dbReference>
<sequence>MVAGKGIVHSERERPEVTNSVHRLHGLQLWMALPETDEETEPAFYHYPASAIPAMVILYVCNTYPRANRLARGY</sequence>
<keyword evidence="2" id="KW-1185">Reference proteome</keyword>
<proteinExistence type="predicted"/>
<dbReference type="Gene3D" id="2.60.120.10">
    <property type="entry name" value="Jelly Rolls"/>
    <property type="match status" value="1"/>
</dbReference>
<dbReference type="InterPro" id="IPR014710">
    <property type="entry name" value="RmlC-like_jellyroll"/>
</dbReference>
<gene>
    <name evidence="1" type="ORF">WG68_10480</name>
</gene>
<comment type="caution">
    <text evidence="1">The sequence shown here is derived from an EMBL/GenBank/DDBJ whole genome shotgun (WGS) entry which is preliminary data.</text>
</comment>
<accession>A0A0M2V8G7</accession>
<reference evidence="1 2" key="1">
    <citation type="submission" date="2015-03" db="EMBL/GenBank/DDBJ databases">
        <title>Draft genome sequences of two protease-producing strains of Arsukibacterium isolated from two cold and alkaline environments.</title>
        <authorList>
            <person name="Lylloff J.E."/>
            <person name="Skov L.B."/>
            <person name="Jepsen M."/>
            <person name="Hallin P.F."/>
            <person name="Sorensen S.J."/>
            <person name="Stougaard P."/>
            <person name="Glaring M.A."/>
        </authorList>
    </citation>
    <scope>NUCLEOTIDE SEQUENCE [LARGE SCALE GENOMIC DNA]</scope>
    <source>
        <strain evidence="1 2">GCM72</strain>
    </source>
</reference>
<dbReference type="SUPFAM" id="SSF51182">
    <property type="entry name" value="RmlC-like cupins"/>
    <property type="match status" value="1"/>
</dbReference>
<dbReference type="InterPro" id="IPR011051">
    <property type="entry name" value="RmlC_Cupin_sf"/>
</dbReference>
<evidence type="ECO:0000313" key="2">
    <source>
        <dbReference type="Proteomes" id="UP000034228"/>
    </source>
</evidence>
<protein>
    <recommendedName>
        <fullName evidence="3">Pirin N-terminal domain-containing protein</fullName>
    </recommendedName>
</protein>
<name>A0A0M2V8G7_9GAMM</name>
<dbReference type="Proteomes" id="UP000034228">
    <property type="component" value="Unassembled WGS sequence"/>
</dbReference>
<organism evidence="1 2">
    <name type="scientific">Arsukibacterium ikkense</name>
    <dbReference type="NCBI Taxonomy" id="336831"/>
    <lineage>
        <taxon>Bacteria</taxon>
        <taxon>Pseudomonadati</taxon>
        <taxon>Pseudomonadota</taxon>
        <taxon>Gammaproteobacteria</taxon>
        <taxon>Chromatiales</taxon>
        <taxon>Chromatiaceae</taxon>
        <taxon>Arsukibacterium</taxon>
    </lineage>
</organism>
<dbReference type="AlphaFoldDB" id="A0A0M2V8G7"/>
<evidence type="ECO:0008006" key="3">
    <source>
        <dbReference type="Google" id="ProtNLM"/>
    </source>
</evidence>